<evidence type="ECO:0000256" key="2">
    <source>
        <dbReference type="ARBA" id="ARBA00022737"/>
    </source>
</evidence>
<dbReference type="PANTHER" id="PTHR22847">
    <property type="entry name" value="WD40 REPEAT PROTEIN"/>
    <property type="match status" value="1"/>
</dbReference>
<dbReference type="PROSITE" id="PS50082">
    <property type="entry name" value="WD_REPEATS_2"/>
    <property type="match status" value="3"/>
</dbReference>
<keyword evidence="4" id="KW-0175">Coiled coil</keyword>
<feature type="repeat" description="WD" evidence="3">
    <location>
        <begin position="425"/>
        <end position="456"/>
    </location>
</feature>
<name>A0A9N9BWZ9_9GLOM</name>
<dbReference type="Pfam" id="PF00400">
    <property type="entry name" value="WD40"/>
    <property type="match status" value="3"/>
</dbReference>
<dbReference type="SUPFAM" id="SSF50978">
    <property type="entry name" value="WD40 repeat-like"/>
    <property type="match status" value="1"/>
</dbReference>
<feature type="repeat" description="WD" evidence="3">
    <location>
        <begin position="112"/>
        <end position="144"/>
    </location>
</feature>
<feature type="coiled-coil region" evidence="4">
    <location>
        <begin position="14"/>
        <end position="48"/>
    </location>
</feature>
<dbReference type="CDD" id="cd00200">
    <property type="entry name" value="WD40"/>
    <property type="match status" value="1"/>
</dbReference>
<protein>
    <submittedName>
        <fullName evidence="5">4971_t:CDS:1</fullName>
    </submittedName>
</protein>
<dbReference type="SMART" id="SM00320">
    <property type="entry name" value="WD40"/>
    <property type="match status" value="6"/>
</dbReference>
<dbReference type="InterPro" id="IPR020472">
    <property type="entry name" value="WD40_PAC1"/>
</dbReference>
<dbReference type="InterPro" id="IPR036322">
    <property type="entry name" value="WD40_repeat_dom_sf"/>
</dbReference>
<evidence type="ECO:0000256" key="4">
    <source>
        <dbReference type="SAM" id="Coils"/>
    </source>
</evidence>
<keyword evidence="2" id="KW-0677">Repeat</keyword>
<accession>A0A9N9BWZ9</accession>
<evidence type="ECO:0000313" key="5">
    <source>
        <dbReference type="EMBL" id="CAG8583953.1"/>
    </source>
</evidence>
<dbReference type="EMBL" id="CAJVPI010000942">
    <property type="protein sequence ID" value="CAG8583953.1"/>
    <property type="molecule type" value="Genomic_DNA"/>
</dbReference>
<evidence type="ECO:0000313" key="6">
    <source>
        <dbReference type="Proteomes" id="UP000789739"/>
    </source>
</evidence>
<dbReference type="OrthoDB" id="6262491at2759"/>
<organism evidence="5 6">
    <name type="scientific">Paraglomus brasilianum</name>
    <dbReference type="NCBI Taxonomy" id="144538"/>
    <lineage>
        <taxon>Eukaryota</taxon>
        <taxon>Fungi</taxon>
        <taxon>Fungi incertae sedis</taxon>
        <taxon>Mucoromycota</taxon>
        <taxon>Glomeromycotina</taxon>
        <taxon>Glomeromycetes</taxon>
        <taxon>Paraglomerales</taxon>
        <taxon>Paraglomeraceae</taxon>
        <taxon>Paraglomus</taxon>
    </lineage>
</organism>
<evidence type="ECO:0000256" key="3">
    <source>
        <dbReference type="PROSITE-ProRule" id="PRU00221"/>
    </source>
</evidence>
<dbReference type="InterPro" id="IPR015943">
    <property type="entry name" value="WD40/YVTN_repeat-like_dom_sf"/>
</dbReference>
<comment type="caution">
    <text evidence="5">The sequence shown here is derived from an EMBL/GenBank/DDBJ whole genome shotgun (WGS) entry which is preliminary data.</text>
</comment>
<proteinExistence type="predicted"/>
<dbReference type="PROSITE" id="PS50294">
    <property type="entry name" value="WD_REPEATS_REGION"/>
    <property type="match status" value="3"/>
</dbReference>
<dbReference type="PRINTS" id="PR00320">
    <property type="entry name" value="GPROTEINBRPT"/>
</dbReference>
<keyword evidence="1 3" id="KW-0853">WD repeat</keyword>
<dbReference type="AlphaFoldDB" id="A0A9N9BWZ9"/>
<dbReference type="Proteomes" id="UP000789739">
    <property type="component" value="Unassembled WGS sequence"/>
</dbReference>
<dbReference type="InterPro" id="IPR019775">
    <property type="entry name" value="WD40_repeat_CS"/>
</dbReference>
<sequence length="465" mass="51945">MDSPLPLKKPPTVMSADRDQMDKLLRETKQLKQKVDALEKENMFLKKSIYELSVRYTAAAAHQRGVGPFVIESEEATFEQEGSGKADIVETGANAVRDKYRESKTFNPKAEFKGHGGAVYAVHFSPCGKMLASGSFDKTVRIWDAVELQKEITCLKGHTLNVSDVHWSSDSTSLLSGAYDQTCKIWDSETGRSTFTFETEGFVQCVMFDPQEDNHIFISGTSRKVLAIVDTRKPDSALIMRNDGMVNSLYVCRDGQSAITGDSLGYIKTWDMRTGTVVQSTLNEHTKKPISHLAVSNKSKDDDEDSRYMAINSYDNVIRVYDRGIEPPKTTPRMIHALKGYKNKGWPIKSSIFQGKEYQSSTTRWTTLHRKDDEYVQSGSEDVGAFEKDRTLEASLLLATGSADPCAYLYNISGPEGTGELLQRLEGHTDFVYAVDFHPTEPMLATCSADCTIRVWAPNGRTKKK</sequence>
<keyword evidence="6" id="KW-1185">Reference proteome</keyword>
<dbReference type="Gene3D" id="2.130.10.10">
    <property type="entry name" value="YVTN repeat-like/Quinoprotein amine dehydrogenase"/>
    <property type="match status" value="2"/>
</dbReference>
<dbReference type="GO" id="GO:1990234">
    <property type="term" value="C:transferase complex"/>
    <property type="evidence" value="ECO:0007669"/>
    <property type="project" value="UniProtKB-ARBA"/>
</dbReference>
<feature type="repeat" description="WD" evidence="3">
    <location>
        <begin position="155"/>
        <end position="196"/>
    </location>
</feature>
<dbReference type="PROSITE" id="PS00678">
    <property type="entry name" value="WD_REPEATS_1"/>
    <property type="match status" value="1"/>
</dbReference>
<dbReference type="InterPro" id="IPR001680">
    <property type="entry name" value="WD40_rpt"/>
</dbReference>
<reference evidence="5" key="1">
    <citation type="submission" date="2021-06" db="EMBL/GenBank/DDBJ databases">
        <authorList>
            <person name="Kallberg Y."/>
            <person name="Tangrot J."/>
            <person name="Rosling A."/>
        </authorList>
    </citation>
    <scope>NUCLEOTIDE SEQUENCE</scope>
    <source>
        <strain evidence="5">BR232B</strain>
    </source>
</reference>
<dbReference type="PANTHER" id="PTHR22847:SF637">
    <property type="entry name" value="WD REPEAT DOMAIN 5B"/>
    <property type="match status" value="1"/>
</dbReference>
<evidence type="ECO:0000256" key="1">
    <source>
        <dbReference type="ARBA" id="ARBA00022574"/>
    </source>
</evidence>
<gene>
    <name evidence="5" type="ORF">PBRASI_LOCUS6770</name>
</gene>